<sequence length="294" mass="31221">MDLNQTRVFVEVVRAGGFAAAARRLGVPKSTISARVQALEARLGAQLLKRSTRQLSLTSEGSAYFETVACAVDTLVDAEAATTAEQGVLSGRIRFTAPLEFPRDAITAALASFCSAHPKVRFDVLLTNQPLDLVAQNIDLALRGGDPGGAGHIIRKVGEIASGLFASPGYIDRCGRPASLPDLENHDLLLFTSTSQSRVLRAVDPLAGHEPRIVSDNFAFLRRLALAGLGIAALPDAVVANEVAGGRLERLLDGWTSEPSALYLVFPSRRDMTPRVKAFADHLVAALSGRASSI</sequence>
<dbReference type="Gene3D" id="1.10.10.10">
    <property type="entry name" value="Winged helix-like DNA-binding domain superfamily/Winged helix DNA-binding domain"/>
    <property type="match status" value="1"/>
</dbReference>
<dbReference type="Pfam" id="PF00126">
    <property type="entry name" value="HTH_1"/>
    <property type="match status" value="1"/>
</dbReference>
<keyword evidence="4" id="KW-0804">Transcription</keyword>
<dbReference type="SUPFAM" id="SSF53850">
    <property type="entry name" value="Periplasmic binding protein-like II"/>
    <property type="match status" value="1"/>
</dbReference>
<evidence type="ECO:0000256" key="3">
    <source>
        <dbReference type="ARBA" id="ARBA00023125"/>
    </source>
</evidence>
<dbReference type="PANTHER" id="PTHR30537:SF5">
    <property type="entry name" value="HTH-TYPE TRANSCRIPTIONAL ACTIVATOR TTDR-RELATED"/>
    <property type="match status" value="1"/>
</dbReference>
<dbReference type="Pfam" id="PF03466">
    <property type="entry name" value="LysR_substrate"/>
    <property type="match status" value="1"/>
</dbReference>
<dbReference type="FunFam" id="1.10.10.10:FF:000001">
    <property type="entry name" value="LysR family transcriptional regulator"/>
    <property type="match status" value="1"/>
</dbReference>
<protein>
    <submittedName>
        <fullName evidence="6">LysR family transcriptional regulator</fullName>
    </submittedName>
</protein>
<evidence type="ECO:0000256" key="1">
    <source>
        <dbReference type="ARBA" id="ARBA00009437"/>
    </source>
</evidence>
<dbReference type="InterPro" id="IPR036388">
    <property type="entry name" value="WH-like_DNA-bd_sf"/>
</dbReference>
<dbReference type="SUPFAM" id="SSF46785">
    <property type="entry name" value="Winged helix' DNA-binding domain"/>
    <property type="match status" value="1"/>
</dbReference>
<dbReference type="InterPro" id="IPR036390">
    <property type="entry name" value="WH_DNA-bd_sf"/>
</dbReference>
<evidence type="ECO:0000259" key="5">
    <source>
        <dbReference type="PROSITE" id="PS50931"/>
    </source>
</evidence>
<dbReference type="PANTHER" id="PTHR30537">
    <property type="entry name" value="HTH-TYPE TRANSCRIPTIONAL REGULATOR"/>
    <property type="match status" value="1"/>
</dbReference>
<dbReference type="KEGG" id="sxa:FMM02_01255"/>
<evidence type="ECO:0000313" key="7">
    <source>
        <dbReference type="Proteomes" id="UP000321857"/>
    </source>
</evidence>
<dbReference type="RefSeq" id="WP_147493166.1">
    <property type="nucleotide sequence ID" value="NZ_CP041659.1"/>
</dbReference>
<dbReference type="GO" id="GO:0006351">
    <property type="term" value="P:DNA-templated transcription"/>
    <property type="evidence" value="ECO:0007669"/>
    <property type="project" value="TreeGrafter"/>
</dbReference>
<keyword evidence="7" id="KW-1185">Reference proteome</keyword>
<dbReference type="GO" id="GO:0043565">
    <property type="term" value="F:sequence-specific DNA binding"/>
    <property type="evidence" value="ECO:0007669"/>
    <property type="project" value="TreeGrafter"/>
</dbReference>
<feature type="domain" description="HTH lysR-type" evidence="5">
    <location>
        <begin position="1"/>
        <end position="58"/>
    </location>
</feature>
<name>A0A516IPM3_9SPHN</name>
<reference evidence="6 7" key="1">
    <citation type="submission" date="2019-07" db="EMBL/GenBank/DDBJ databases">
        <title>Sphingomonas AE3 Genome sequencing and assembly.</title>
        <authorList>
            <person name="Kim H."/>
        </authorList>
    </citation>
    <scope>NUCLEOTIDE SEQUENCE [LARGE SCALE GENOMIC DNA]</scope>
    <source>
        <strain evidence="6 7">AE3</strain>
    </source>
</reference>
<dbReference type="Gene3D" id="3.40.190.290">
    <property type="match status" value="1"/>
</dbReference>
<dbReference type="AlphaFoldDB" id="A0A516IPM3"/>
<accession>A0A516IPM3</accession>
<dbReference type="GO" id="GO:0003700">
    <property type="term" value="F:DNA-binding transcription factor activity"/>
    <property type="evidence" value="ECO:0007669"/>
    <property type="project" value="InterPro"/>
</dbReference>
<keyword evidence="3" id="KW-0238">DNA-binding</keyword>
<comment type="similarity">
    <text evidence="1">Belongs to the LysR transcriptional regulatory family.</text>
</comment>
<keyword evidence="2" id="KW-0805">Transcription regulation</keyword>
<dbReference type="InterPro" id="IPR000847">
    <property type="entry name" value="LysR_HTH_N"/>
</dbReference>
<evidence type="ECO:0000256" key="2">
    <source>
        <dbReference type="ARBA" id="ARBA00023015"/>
    </source>
</evidence>
<evidence type="ECO:0000256" key="4">
    <source>
        <dbReference type="ARBA" id="ARBA00023163"/>
    </source>
</evidence>
<gene>
    <name evidence="6" type="ORF">FMM02_01255</name>
</gene>
<dbReference type="InterPro" id="IPR058163">
    <property type="entry name" value="LysR-type_TF_proteobact-type"/>
</dbReference>
<organism evidence="6 7">
    <name type="scientific">Sphingomonas xanthus</name>
    <dbReference type="NCBI Taxonomy" id="2594473"/>
    <lineage>
        <taxon>Bacteria</taxon>
        <taxon>Pseudomonadati</taxon>
        <taxon>Pseudomonadota</taxon>
        <taxon>Alphaproteobacteria</taxon>
        <taxon>Sphingomonadales</taxon>
        <taxon>Sphingomonadaceae</taxon>
        <taxon>Sphingomonas</taxon>
    </lineage>
</organism>
<dbReference type="OrthoDB" id="9786526at2"/>
<dbReference type="PROSITE" id="PS50931">
    <property type="entry name" value="HTH_LYSR"/>
    <property type="match status" value="1"/>
</dbReference>
<dbReference type="Proteomes" id="UP000321857">
    <property type="component" value="Chromosome"/>
</dbReference>
<evidence type="ECO:0000313" key="6">
    <source>
        <dbReference type="EMBL" id="QDP18704.1"/>
    </source>
</evidence>
<proteinExistence type="inferred from homology"/>
<dbReference type="InterPro" id="IPR005119">
    <property type="entry name" value="LysR_subst-bd"/>
</dbReference>
<dbReference type="EMBL" id="CP041659">
    <property type="protein sequence ID" value="QDP18704.1"/>
    <property type="molecule type" value="Genomic_DNA"/>
</dbReference>
<dbReference type="CDD" id="cd08422">
    <property type="entry name" value="PBP2_CrgA_like"/>
    <property type="match status" value="1"/>
</dbReference>